<evidence type="ECO:0000256" key="1">
    <source>
        <dbReference type="ARBA" id="ARBA00004651"/>
    </source>
</evidence>
<dbReference type="SUPFAM" id="SSF161098">
    <property type="entry name" value="MetI-like"/>
    <property type="match status" value="1"/>
</dbReference>
<reference evidence="10" key="1">
    <citation type="submission" date="2020-12" db="EMBL/GenBank/DDBJ databases">
        <title>PHA producing bacteria isolated from mangrove.</title>
        <authorList>
            <person name="Zheng W."/>
            <person name="Yu S."/>
            <person name="Huang Y."/>
        </authorList>
    </citation>
    <scope>NUCLEOTIDE SEQUENCE</scope>
    <source>
        <strain evidence="10">GN22-4</strain>
    </source>
</reference>
<dbReference type="CDD" id="cd06261">
    <property type="entry name" value="TM_PBP2"/>
    <property type="match status" value="1"/>
</dbReference>
<dbReference type="PANTHER" id="PTHR47314">
    <property type="entry name" value="MALTOSE/MALTODEXTRIN TRANSPORT SYSTEM PERMEASE PROTEIN MALF"/>
    <property type="match status" value="1"/>
</dbReference>
<dbReference type="GO" id="GO:0042956">
    <property type="term" value="P:maltodextrin transmembrane transport"/>
    <property type="evidence" value="ECO:0007669"/>
    <property type="project" value="TreeGrafter"/>
</dbReference>
<evidence type="ECO:0000256" key="2">
    <source>
        <dbReference type="ARBA" id="ARBA00022448"/>
    </source>
</evidence>
<keyword evidence="6 8" id="KW-1133">Transmembrane helix</keyword>
<sequence>MFNETFGAINNDILAFLGIDPIPWLTEPLWTKVALIFIQWWVGFPFVFVMITGVLQSIPEELYEAATIDGASLWQKFRHITLPIILFTTAPIMITQFTSNFNNFNVIYLFNGIKRSKYSANKTVKSVIGTQSFAAKRTDVETENC</sequence>
<dbReference type="Pfam" id="PF00528">
    <property type="entry name" value="BPD_transp_1"/>
    <property type="match status" value="1"/>
</dbReference>
<evidence type="ECO:0000256" key="7">
    <source>
        <dbReference type="ARBA" id="ARBA00023136"/>
    </source>
</evidence>
<comment type="similarity">
    <text evidence="8">Belongs to the binding-protein-dependent transport system permease family.</text>
</comment>
<keyword evidence="7 8" id="KW-0472">Membrane</keyword>
<evidence type="ECO:0000256" key="6">
    <source>
        <dbReference type="ARBA" id="ARBA00022989"/>
    </source>
</evidence>
<evidence type="ECO:0000256" key="5">
    <source>
        <dbReference type="ARBA" id="ARBA00022692"/>
    </source>
</evidence>
<organism evidence="10 11">
    <name type="scientific">Priestia flexa</name>
    <dbReference type="NCBI Taxonomy" id="86664"/>
    <lineage>
        <taxon>Bacteria</taxon>
        <taxon>Bacillati</taxon>
        <taxon>Bacillota</taxon>
        <taxon>Bacilli</taxon>
        <taxon>Bacillales</taxon>
        <taxon>Bacillaceae</taxon>
        <taxon>Priestia</taxon>
    </lineage>
</organism>
<evidence type="ECO:0000256" key="3">
    <source>
        <dbReference type="ARBA" id="ARBA00022475"/>
    </source>
</evidence>
<comment type="subcellular location">
    <subcellularLocation>
        <location evidence="1 8">Cell membrane</location>
        <topology evidence="1 8">Multi-pass membrane protein</topology>
    </subcellularLocation>
</comment>
<comment type="caution">
    <text evidence="10">The sequence shown here is derived from an EMBL/GenBank/DDBJ whole genome shotgun (WGS) entry which is preliminary data.</text>
</comment>
<feature type="transmembrane region" description="Helical" evidence="8">
    <location>
        <begin position="33"/>
        <end position="55"/>
    </location>
</feature>
<evidence type="ECO:0000259" key="9">
    <source>
        <dbReference type="PROSITE" id="PS50928"/>
    </source>
</evidence>
<evidence type="ECO:0000256" key="4">
    <source>
        <dbReference type="ARBA" id="ARBA00022597"/>
    </source>
</evidence>
<dbReference type="PROSITE" id="PS50928">
    <property type="entry name" value="ABC_TM1"/>
    <property type="match status" value="1"/>
</dbReference>
<accession>A0A8I1MHK0</accession>
<dbReference type="Gene3D" id="1.10.3720.10">
    <property type="entry name" value="MetI-like"/>
    <property type="match status" value="1"/>
</dbReference>
<proteinExistence type="inferred from homology"/>
<evidence type="ECO:0000256" key="8">
    <source>
        <dbReference type="RuleBase" id="RU363032"/>
    </source>
</evidence>
<dbReference type="EMBL" id="JAEMWV010000009">
    <property type="protein sequence ID" value="MBN8253287.1"/>
    <property type="molecule type" value="Genomic_DNA"/>
</dbReference>
<name>A0A8I1MHK0_9BACI</name>
<dbReference type="InterPro" id="IPR035906">
    <property type="entry name" value="MetI-like_sf"/>
</dbReference>
<feature type="domain" description="ABC transmembrane type-1" evidence="9">
    <location>
        <begin position="1"/>
        <end position="145"/>
    </location>
</feature>
<protein>
    <submittedName>
        <fullName evidence="10">Sugar ABC transporter permease</fullName>
    </submittedName>
</protein>
<gene>
    <name evidence="10" type="ORF">JF537_17075</name>
</gene>
<dbReference type="AlphaFoldDB" id="A0A8I1MHK0"/>
<dbReference type="GO" id="GO:1990060">
    <property type="term" value="C:maltose transport complex"/>
    <property type="evidence" value="ECO:0007669"/>
    <property type="project" value="TreeGrafter"/>
</dbReference>
<dbReference type="PANTHER" id="PTHR47314:SF2">
    <property type="entry name" value="GALACTOOLIGOSACCHARIDES TRANSPORT SYSTEM PERMEASE PROTEIN GANP"/>
    <property type="match status" value="1"/>
</dbReference>
<dbReference type="InterPro" id="IPR000515">
    <property type="entry name" value="MetI-like"/>
</dbReference>
<evidence type="ECO:0000313" key="11">
    <source>
        <dbReference type="Proteomes" id="UP000664578"/>
    </source>
</evidence>
<keyword evidence="4" id="KW-0762">Sugar transport</keyword>
<keyword evidence="3" id="KW-1003">Cell membrane</keyword>
<comment type="caution">
    <text evidence="8">Lacks conserved residue(s) required for the propagation of feature annotation.</text>
</comment>
<dbReference type="Proteomes" id="UP000664578">
    <property type="component" value="Unassembled WGS sequence"/>
</dbReference>
<keyword evidence="5 8" id="KW-0812">Transmembrane</keyword>
<dbReference type="GO" id="GO:0015423">
    <property type="term" value="F:ABC-type maltose transporter activity"/>
    <property type="evidence" value="ECO:0007669"/>
    <property type="project" value="TreeGrafter"/>
</dbReference>
<keyword evidence="2 8" id="KW-0813">Transport</keyword>
<evidence type="ECO:0000313" key="10">
    <source>
        <dbReference type="EMBL" id="MBN8253287.1"/>
    </source>
</evidence>